<proteinExistence type="predicted"/>
<comment type="caution">
    <text evidence="2">The sequence shown here is derived from an EMBL/GenBank/DDBJ whole genome shotgun (WGS) entry which is preliminary data.</text>
</comment>
<gene>
    <name evidence="2" type="ORF">STIAU_3550</name>
</gene>
<organism evidence="2 3">
    <name type="scientific">Stigmatella aurantiaca (strain DW4/3-1)</name>
    <dbReference type="NCBI Taxonomy" id="378806"/>
    <lineage>
        <taxon>Bacteria</taxon>
        <taxon>Pseudomonadati</taxon>
        <taxon>Myxococcota</taxon>
        <taxon>Myxococcia</taxon>
        <taxon>Myxococcales</taxon>
        <taxon>Cystobacterineae</taxon>
        <taxon>Archangiaceae</taxon>
        <taxon>Stigmatella</taxon>
    </lineage>
</organism>
<reference evidence="2 3" key="1">
    <citation type="submission" date="2006-04" db="EMBL/GenBank/DDBJ databases">
        <authorList>
            <person name="Nierman W.C."/>
        </authorList>
    </citation>
    <scope>NUCLEOTIDE SEQUENCE [LARGE SCALE GENOMIC DNA]</scope>
    <source>
        <strain evidence="2 3">DW4/3-1</strain>
    </source>
</reference>
<name>Q08PR8_STIAD</name>
<evidence type="ECO:0000313" key="2">
    <source>
        <dbReference type="EMBL" id="EAU62474.1"/>
    </source>
</evidence>
<dbReference type="RefSeq" id="WP_002619094.1">
    <property type="nucleotide sequence ID" value="NC_014623.1"/>
</dbReference>
<sequence>MEERRDQRAAGGTNPPTFDLAHELGREDALIAAITQALAA</sequence>
<protein>
    <submittedName>
        <fullName evidence="2">Uncharacterized protein</fullName>
    </submittedName>
</protein>
<dbReference type="EMBL" id="AAMD01000234">
    <property type="protein sequence ID" value="EAU62474.1"/>
    <property type="molecule type" value="Genomic_DNA"/>
</dbReference>
<dbReference type="Proteomes" id="UP000032702">
    <property type="component" value="Unassembled WGS sequence"/>
</dbReference>
<evidence type="ECO:0000256" key="1">
    <source>
        <dbReference type="SAM" id="MobiDB-lite"/>
    </source>
</evidence>
<dbReference type="AlphaFoldDB" id="Q08PR8"/>
<accession>Q08PR8</accession>
<evidence type="ECO:0000313" key="3">
    <source>
        <dbReference type="Proteomes" id="UP000032702"/>
    </source>
</evidence>
<feature type="region of interest" description="Disordered" evidence="1">
    <location>
        <begin position="1"/>
        <end position="20"/>
    </location>
</feature>